<proteinExistence type="predicted"/>
<dbReference type="PANTHER" id="PTHR30461">
    <property type="entry name" value="DNA-INVERTASE FROM LAMBDOID PROPHAGE"/>
    <property type="match status" value="1"/>
</dbReference>
<dbReference type="GO" id="GO:0003677">
    <property type="term" value="F:DNA binding"/>
    <property type="evidence" value="ECO:0007669"/>
    <property type="project" value="InterPro"/>
</dbReference>
<gene>
    <name evidence="4" type="ORF">SUBVAR_06332</name>
</gene>
<dbReference type="InterPro" id="IPR038109">
    <property type="entry name" value="DNA_bind_recomb_sf"/>
</dbReference>
<dbReference type="PROSITE" id="PS51737">
    <property type="entry name" value="RECOMBINASE_DNA_BIND"/>
    <property type="match status" value="1"/>
</dbReference>
<evidence type="ECO:0000313" key="5">
    <source>
        <dbReference type="Proteomes" id="UP000003438"/>
    </source>
</evidence>
<dbReference type="CDD" id="cd00338">
    <property type="entry name" value="Ser_Recombinase"/>
    <property type="match status" value="1"/>
</dbReference>
<dbReference type="InterPro" id="IPR050639">
    <property type="entry name" value="SSR_resolvase"/>
</dbReference>
<protein>
    <submittedName>
        <fullName evidence="4">Resolvase, N-terminal domain protein</fullName>
    </submittedName>
</protein>
<dbReference type="PANTHER" id="PTHR30461:SF23">
    <property type="entry name" value="DNA RECOMBINASE-RELATED"/>
    <property type="match status" value="1"/>
</dbReference>
<dbReference type="SUPFAM" id="SSF53041">
    <property type="entry name" value="Resolvase-like"/>
    <property type="match status" value="1"/>
</dbReference>
<evidence type="ECO:0000259" key="2">
    <source>
        <dbReference type="PROSITE" id="PS51736"/>
    </source>
</evidence>
<dbReference type="AlphaFoldDB" id="D1PPL5"/>
<comment type="caution">
    <text evidence="4">The sequence shown here is derived from an EMBL/GenBank/DDBJ whole genome shotgun (WGS) entry which is preliminary data.</text>
</comment>
<feature type="domain" description="Resolvase/invertase-type recombinase catalytic" evidence="2">
    <location>
        <begin position="1"/>
        <end position="131"/>
    </location>
</feature>
<feature type="domain" description="Recombinase" evidence="3">
    <location>
        <begin position="139"/>
        <end position="256"/>
    </location>
</feature>
<dbReference type="PROSITE" id="PS51736">
    <property type="entry name" value="RECOMBINASES_3"/>
    <property type="match status" value="1"/>
</dbReference>
<dbReference type="eggNOG" id="COG1961">
    <property type="taxonomic scope" value="Bacteria"/>
</dbReference>
<dbReference type="EMBL" id="ACBY02000027">
    <property type="protein sequence ID" value="EFB75359.1"/>
    <property type="molecule type" value="Genomic_DNA"/>
</dbReference>
<dbReference type="InterPro" id="IPR011109">
    <property type="entry name" value="DNA_bind_recombinase_dom"/>
</dbReference>
<accession>D1PPL5</accession>
<keyword evidence="5" id="KW-1185">Reference proteome</keyword>
<dbReference type="STRING" id="411471.SUBVAR_06332"/>
<dbReference type="InterPro" id="IPR006119">
    <property type="entry name" value="Resolv_N"/>
</dbReference>
<reference evidence="4" key="1">
    <citation type="submission" date="2009-12" db="EMBL/GenBank/DDBJ databases">
        <authorList>
            <person name="Weinstock G."/>
            <person name="Sodergren E."/>
            <person name="Clifton S."/>
            <person name="Fulton L."/>
            <person name="Fulton B."/>
            <person name="Courtney L."/>
            <person name="Fronick C."/>
            <person name="Harrison M."/>
            <person name="Strong C."/>
            <person name="Farmer C."/>
            <person name="Delahaunty K."/>
            <person name="Markovic C."/>
            <person name="Hall O."/>
            <person name="Minx P."/>
            <person name="Tomlinson C."/>
            <person name="Mitreva M."/>
            <person name="Nelson J."/>
            <person name="Hou S."/>
            <person name="Wollam A."/>
            <person name="Pepin K.H."/>
            <person name="Johnson M."/>
            <person name="Bhonagiri V."/>
            <person name="Nash W.E."/>
            <person name="Warren W."/>
            <person name="Chinwalla A."/>
            <person name="Mardis E.R."/>
            <person name="Wilson R.K."/>
        </authorList>
    </citation>
    <scope>NUCLEOTIDE SEQUENCE [LARGE SCALE GENOMIC DNA]</scope>
    <source>
        <strain evidence="4">DSM 15176</strain>
    </source>
</reference>
<dbReference type="Gene3D" id="3.40.50.1390">
    <property type="entry name" value="Resolvase, N-terminal catalytic domain"/>
    <property type="match status" value="1"/>
</dbReference>
<dbReference type="HOGENOM" id="CLU_010686_18_12_9"/>
<evidence type="ECO:0000256" key="1">
    <source>
        <dbReference type="SAM" id="Coils"/>
    </source>
</evidence>
<organism evidence="4 5">
    <name type="scientific">Subdoligranulum variabile DSM 15176</name>
    <dbReference type="NCBI Taxonomy" id="411471"/>
    <lineage>
        <taxon>Bacteria</taxon>
        <taxon>Bacillati</taxon>
        <taxon>Bacillota</taxon>
        <taxon>Clostridia</taxon>
        <taxon>Eubacteriales</taxon>
        <taxon>Oscillospiraceae</taxon>
        <taxon>Subdoligranulum</taxon>
    </lineage>
</organism>
<dbReference type="SMART" id="SM00857">
    <property type="entry name" value="Resolvase"/>
    <property type="match status" value="1"/>
</dbReference>
<dbReference type="GO" id="GO:0000150">
    <property type="term" value="F:DNA strand exchange activity"/>
    <property type="evidence" value="ECO:0007669"/>
    <property type="project" value="InterPro"/>
</dbReference>
<evidence type="ECO:0000313" key="4">
    <source>
        <dbReference type="EMBL" id="EFB75359.1"/>
    </source>
</evidence>
<dbReference type="Proteomes" id="UP000003438">
    <property type="component" value="Unassembled WGS sequence"/>
</dbReference>
<keyword evidence="1" id="KW-0175">Coiled coil</keyword>
<dbReference type="Pfam" id="PF00239">
    <property type="entry name" value="Resolvase"/>
    <property type="match status" value="1"/>
</dbReference>
<name>D1PPL5_9FIRM</name>
<dbReference type="Gene3D" id="3.90.1750.20">
    <property type="entry name" value="Putative Large Serine Recombinase, Chain B, Domain 2"/>
    <property type="match status" value="1"/>
</dbReference>
<evidence type="ECO:0000259" key="3">
    <source>
        <dbReference type="PROSITE" id="PS51737"/>
    </source>
</evidence>
<sequence>MQREACQEYAREHGLWIIKEYQERGISAFKTPAEDRDALQKLREDALEKRFDILLVFMFDRIGRRSDETPFVVEWFIKHGIRVISVKEGEQILDSHADRLLNYIRYWQGEGESKNTSLRIQTRLRQMHQEGYYTGGPVAYGYRLAYTGRRNKKGQPVQDLLVCDEEAAIVKEIFARTVSEQIGTTALANDLNQRGLRTRAGAKFQCRTIKSILQNRAYLGYIIKRDVASPHIPILQIIDDATFEKADQILAKRSVATVQRRSIPRKGKSALLSGILFCGTCDHRLSTSRPAENSRRNKTQYVCPICRKTQLTERGQSTYTAETVDSMVLRQTSTLLDLFTAHSEDSLRKTLEKKRKVVRQRLQEEKDRLESAKAELSKRENEVVRVLDGRSKYTAKELSALIHEQNTICNRLSGWVDRLNDQNQHLQYISRNLSFLYATVLSWKRILPTAAEEEQREILRELYQRVEIQRGYAINLNLTSNYSFFLSCTGKTKKSVCNVKP</sequence>
<dbReference type="InterPro" id="IPR036162">
    <property type="entry name" value="Resolvase-like_N_sf"/>
</dbReference>
<dbReference type="Pfam" id="PF07508">
    <property type="entry name" value="Recombinase"/>
    <property type="match status" value="1"/>
</dbReference>
<feature type="coiled-coil region" evidence="1">
    <location>
        <begin position="348"/>
        <end position="382"/>
    </location>
</feature>